<evidence type="ECO:0008006" key="3">
    <source>
        <dbReference type="Google" id="ProtNLM"/>
    </source>
</evidence>
<dbReference type="AlphaFoldDB" id="G0UBJ6"/>
<evidence type="ECO:0000256" key="1">
    <source>
        <dbReference type="SAM" id="MobiDB-lite"/>
    </source>
</evidence>
<sequence length="886" mass="96766">MVQDSLQPQDMFISPSTESKEAGDEGIRAAIDAARLARALGGATIRPHVRSNPSINPRHIPLALPPAKWAASSTSERALLDLLSHVSGEDATAVVQHRLQVPIALLGDAELEVLRVVLPYMHHVKPHPVMNYNDVRKLGLFISLHGAEVTCLNLGDGAVAPSKNAETPPDALVAKIDELKQRFPLPLPPPKETQSDMDNDEMEDKETEGSADPSLNEELVAWCQSQQVEYTNYDDAIRLRAAYELDVFRNVCELLRKDKKLRVVLLGKNQLAAPDEAERVSLIPLRMLAKVIDVNETIKVLDLSGNALGQHGFGIIGKALTKNISIVALDLSDNQLSAPPPDLDEDPEYQPDDPVFGEEYSGLEAISEVLKKNKFLRYLKLSHNNIHSGDGEEAPPVDFSEMRPEEDAATPDIDGWQDLPLWHLVGPLRQYHRLRALDLSSNTLGPAGARMVATALAENQSVEILDLTDNGIGFLGLHYIAKLLLQSSVSALHTLILKRNQLCGKKTSKSQQKMALAAMEAFAVAVKDHSRLRRLSIAGNHLGPTLSSSLLQTIATIPLLEELDLESNDLCGDAASPHDTTALNYIAATLYSSVLSGRRPMLRVINLGNNNIRSSGMEVLFPAPASMPVSLADVDLSRNNIGNAVGPINHLLTSSPVLSRLVLAYNGITDATVLLPGIKDNAELAQLDLSHNLLGSRKQQYCKDIRNQICGLERLLETLIKHPSLQSVDLSYNDFEDVHGPLLATLCADNGKAQPLRRLDLSGNPEINQCDIEAMVTALENKPGMEAFYISTSYPKTLAKNGVLLGVGRDAALDANMVDDDMKQLLKAMKRTVLKNPTLLDLDCGLQQVTCADIDADTTFDEVVEELRQRLLLNALLALRRQEKSS</sequence>
<protein>
    <recommendedName>
        <fullName evidence="3">Leucine-rich repeat protein (LRRP)</fullName>
    </recommendedName>
</protein>
<evidence type="ECO:0000313" key="2">
    <source>
        <dbReference type="EMBL" id="CCC53192.1"/>
    </source>
</evidence>
<feature type="compositionally biased region" description="Acidic residues" evidence="1">
    <location>
        <begin position="195"/>
        <end position="206"/>
    </location>
</feature>
<dbReference type="PANTHER" id="PTHR24114:SF2">
    <property type="entry name" value="F-BOX DOMAIN-CONTAINING PROTEIN-RELATED"/>
    <property type="match status" value="1"/>
</dbReference>
<reference evidence="2" key="1">
    <citation type="journal article" date="2012" name="Proc. Natl. Acad. Sci. U.S.A.">
        <title>Antigenic diversity is generated by distinct evolutionary mechanisms in African trypanosome species.</title>
        <authorList>
            <person name="Jackson A.P."/>
            <person name="Berry A."/>
            <person name="Aslett M."/>
            <person name="Allison H.C."/>
            <person name="Burton P."/>
            <person name="Vavrova-Anderson J."/>
            <person name="Brown R."/>
            <person name="Browne H."/>
            <person name="Corton N."/>
            <person name="Hauser H."/>
            <person name="Gamble J."/>
            <person name="Gilderthorp R."/>
            <person name="Marcello L."/>
            <person name="McQuillan J."/>
            <person name="Otto T.D."/>
            <person name="Quail M.A."/>
            <person name="Sanders M.J."/>
            <person name="van Tonder A."/>
            <person name="Ginger M.L."/>
            <person name="Field M.C."/>
            <person name="Barry J.D."/>
            <person name="Hertz-Fowler C."/>
            <person name="Berriman M."/>
        </authorList>
    </citation>
    <scope>NUCLEOTIDE SEQUENCE</scope>
    <source>
        <strain evidence="2">Y486</strain>
    </source>
</reference>
<proteinExistence type="predicted"/>
<gene>
    <name evidence="2" type="ORF">TVY486_1106760</name>
</gene>
<dbReference type="SMART" id="SM00368">
    <property type="entry name" value="LRR_RI"/>
    <property type="match status" value="8"/>
</dbReference>
<dbReference type="SUPFAM" id="SSF52047">
    <property type="entry name" value="RNI-like"/>
    <property type="match status" value="1"/>
</dbReference>
<feature type="region of interest" description="Disordered" evidence="1">
    <location>
        <begin position="1"/>
        <end position="24"/>
    </location>
</feature>
<dbReference type="VEuPathDB" id="TriTrypDB:TvY486_1106760"/>
<dbReference type="PANTHER" id="PTHR24114">
    <property type="entry name" value="LEUCINE RICH REPEAT FAMILY PROTEIN"/>
    <property type="match status" value="1"/>
</dbReference>
<dbReference type="InterPro" id="IPR052394">
    <property type="entry name" value="LRR-containing"/>
</dbReference>
<dbReference type="InterPro" id="IPR001611">
    <property type="entry name" value="Leu-rich_rpt"/>
</dbReference>
<name>G0UBJ6_TRYVY</name>
<dbReference type="EMBL" id="HE573027">
    <property type="protein sequence ID" value="CCC53192.1"/>
    <property type="molecule type" value="Genomic_DNA"/>
</dbReference>
<organism evidence="2">
    <name type="scientific">Trypanosoma vivax (strain Y486)</name>
    <dbReference type="NCBI Taxonomy" id="1055687"/>
    <lineage>
        <taxon>Eukaryota</taxon>
        <taxon>Discoba</taxon>
        <taxon>Euglenozoa</taxon>
        <taxon>Kinetoplastea</taxon>
        <taxon>Metakinetoplastina</taxon>
        <taxon>Trypanosomatida</taxon>
        <taxon>Trypanosomatidae</taxon>
        <taxon>Trypanosoma</taxon>
        <taxon>Duttonella</taxon>
    </lineage>
</organism>
<dbReference type="Pfam" id="PF13516">
    <property type="entry name" value="LRR_6"/>
    <property type="match status" value="6"/>
</dbReference>
<feature type="region of interest" description="Disordered" evidence="1">
    <location>
        <begin position="183"/>
        <end position="214"/>
    </location>
</feature>
<dbReference type="Gene3D" id="3.80.10.10">
    <property type="entry name" value="Ribonuclease Inhibitor"/>
    <property type="match status" value="3"/>
</dbReference>
<dbReference type="InterPro" id="IPR032675">
    <property type="entry name" value="LRR_dom_sf"/>
</dbReference>
<accession>G0UBJ6</accession>
<dbReference type="OMA" id="ISHNDWR"/>